<dbReference type="AlphaFoldDB" id="A0AAE0AQG9"/>
<dbReference type="GO" id="GO:0003677">
    <property type="term" value="F:DNA binding"/>
    <property type="evidence" value="ECO:0007669"/>
    <property type="project" value="InterPro"/>
</dbReference>
<evidence type="ECO:0008006" key="6">
    <source>
        <dbReference type="Google" id="ProtNLM"/>
    </source>
</evidence>
<evidence type="ECO:0000259" key="2">
    <source>
        <dbReference type="Pfam" id="PF05699"/>
    </source>
</evidence>
<dbReference type="Pfam" id="PF05699">
    <property type="entry name" value="Dimer_Tnp_hAT"/>
    <property type="match status" value="1"/>
</dbReference>
<dbReference type="EMBL" id="JANJYJ010000003">
    <property type="protein sequence ID" value="KAK3221759.1"/>
    <property type="molecule type" value="Genomic_DNA"/>
</dbReference>
<organism evidence="4 5">
    <name type="scientific">Dipteronia sinensis</name>
    <dbReference type="NCBI Taxonomy" id="43782"/>
    <lineage>
        <taxon>Eukaryota</taxon>
        <taxon>Viridiplantae</taxon>
        <taxon>Streptophyta</taxon>
        <taxon>Embryophyta</taxon>
        <taxon>Tracheophyta</taxon>
        <taxon>Spermatophyta</taxon>
        <taxon>Magnoliopsida</taxon>
        <taxon>eudicotyledons</taxon>
        <taxon>Gunneridae</taxon>
        <taxon>Pentapetalae</taxon>
        <taxon>rosids</taxon>
        <taxon>malvids</taxon>
        <taxon>Sapindales</taxon>
        <taxon>Sapindaceae</taxon>
        <taxon>Hippocastanoideae</taxon>
        <taxon>Acereae</taxon>
        <taxon>Dipteronia</taxon>
    </lineage>
</organism>
<feature type="domain" description="HAT C-terminal dimerisation" evidence="2">
    <location>
        <begin position="163"/>
        <end position="245"/>
    </location>
</feature>
<proteinExistence type="predicted"/>
<evidence type="ECO:0000259" key="3">
    <source>
        <dbReference type="Pfam" id="PF14372"/>
    </source>
</evidence>
<feature type="chain" id="PRO_5042022971" description="HAT C-terminal dimerisation domain-containing protein" evidence="1">
    <location>
        <begin position="22"/>
        <end position="281"/>
    </location>
</feature>
<dbReference type="GO" id="GO:0046983">
    <property type="term" value="F:protein dimerization activity"/>
    <property type="evidence" value="ECO:0007669"/>
    <property type="project" value="InterPro"/>
</dbReference>
<evidence type="ECO:0000313" key="5">
    <source>
        <dbReference type="Proteomes" id="UP001281410"/>
    </source>
</evidence>
<dbReference type="Proteomes" id="UP001281410">
    <property type="component" value="Unassembled WGS sequence"/>
</dbReference>
<feature type="signal peptide" evidence="1">
    <location>
        <begin position="1"/>
        <end position="21"/>
    </location>
</feature>
<keyword evidence="1" id="KW-0732">Signal</keyword>
<dbReference type="PANTHER" id="PTHR23272">
    <property type="entry name" value="BED FINGER-RELATED"/>
    <property type="match status" value="1"/>
</dbReference>
<keyword evidence="5" id="KW-1185">Reference proteome</keyword>
<sequence>MCLLGGIPLIMLAGALKFVKAFDRMDDEDGYYQNYFKETENEPKKIGPPNFEHWENAKGSLETTNKLLIIAVVFDPMYKLQYVSYCFAVLYGAGSRESMTANIKDALVGLYESYNVLYNGSGGIVDEIPLFCGGEIDDSSIFDLSVVFSETVEKQDNVRGRNEVERYLLVPVEPKRPNFDVLTWWNVNSAHYPILTLIAKDVFEMSISTVTSESAISGGGRVLDSFQSLLNPKIVECLICTQNWLQATYRTNQLEEAIMNAQNDDASLENLQFNEDVEAGK</sequence>
<name>A0AAE0AQG9_9ROSI</name>
<protein>
    <recommendedName>
        <fullName evidence="6">HAT C-terminal dimerisation domain-containing protein</fullName>
    </recommendedName>
</protein>
<dbReference type="InterPro" id="IPR025525">
    <property type="entry name" value="hAT-like_transposase_RNase-H"/>
</dbReference>
<dbReference type="InterPro" id="IPR008906">
    <property type="entry name" value="HATC_C_dom"/>
</dbReference>
<evidence type="ECO:0000256" key="1">
    <source>
        <dbReference type="SAM" id="SignalP"/>
    </source>
</evidence>
<accession>A0AAE0AQG9</accession>
<comment type="caution">
    <text evidence="4">The sequence shown here is derived from an EMBL/GenBank/DDBJ whole genome shotgun (WGS) entry which is preliminary data.</text>
</comment>
<dbReference type="SUPFAM" id="SSF53098">
    <property type="entry name" value="Ribonuclease H-like"/>
    <property type="match status" value="1"/>
</dbReference>
<evidence type="ECO:0000313" key="4">
    <source>
        <dbReference type="EMBL" id="KAK3221759.1"/>
    </source>
</evidence>
<feature type="domain" description="hAT-like transposase RNase-H fold" evidence="3">
    <location>
        <begin position="61"/>
        <end position="114"/>
    </location>
</feature>
<dbReference type="Pfam" id="PF14372">
    <property type="entry name" value="hAT-like_RNase-H"/>
    <property type="match status" value="1"/>
</dbReference>
<dbReference type="PANTHER" id="PTHR23272:SF193">
    <property type="entry name" value="OS07G0624100 PROTEIN"/>
    <property type="match status" value="1"/>
</dbReference>
<dbReference type="InterPro" id="IPR012337">
    <property type="entry name" value="RNaseH-like_sf"/>
</dbReference>
<gene>
    <name evidence="4" type="ORF">Dsin_008784</name>
</gene>
<reference evidence="4" key="1">
    <citation type="journal article" date="2023" name="Plant J.">
        <title>Genome sequences and population genomics provide insights into the demographic history, inbreeding, and mutation load of two 'living fossil' tree species of Dipteronia.</title>
        <authorList>
            <person name="Feng Y."/>
            <person name="Comes H.P."/>
            <person name="Chen J."/>
            <person name="Zhu S."/>
            <person name="Lu R."/>
            <person name="Zhang X."/>
            <person name="Li P."/>
            <person name="Qiu J."/>
            <person name="Olsen K.M."/>
            <person name="Qiu Y."/>
        </authorList>
    </citation>
    <scope>NUCLEOTIDE SEQUENCE</scope>
    <source>
        <strain evidence="4">NBL</strain>
    </source>
</reference>